<evidence type="ECO:0000313" key="2">
    <source>
        <dbReference type="Proteomes" id="UP000005396"/>
    </source>
</evidence>
<proteinExistence type="predicted"/>
<reference evidence="1 2" key="1">
    <citation type="submission" date="2007-08" db="EMBL/GenBank/DDBJ databases">
        <authorList>
            <person name="Fulton L."/>
            <person name="Clifton S."/>
            <person name="Fulton B."/>
            <person name="Xu J."/>
            <person name="Minx P."/>
            <person name="Pepin K.H."/>
            <person name="Johnson M."/>
            <person name="Thiruvilangam P."/>
            <person name="Bhonagiri V."/>
            <person name="Nash W.E."/>
            <person name="Mardis E.R."/>
            <person name="Wilson R.K."/>
        </authorList>
    </citation>
    <scope>NUCLEOTIDE SEQUENCE [LARGE SCALE GENOMIC DNA]</scope>
    <source>
        <strain evidence="2">ATCC BAA-613 / DSM 15670 / CCUG 46953 / JCM 12243 / WAL 16351</strain>
    </source>
</reference>
<comment type="caution">
    <text evidence="1">The sequence shown here is derived from an EMBL/GenBank/DDBJ whole genome shotgun (WGS) entry which is preliminary data.</text>
</comment>
<evidence type="ECO:0000313" key="1">
    <source>
        <dbReference type="EMBL" id="EDP16693.1"/>
    </source>
</evidence>
<accession>A8RRL0</accession>
<gene>
    <name evidence="1" type="ORF">CLOBOL_03027</name>
</gene>
<sequence>MEGTGRRGAAGHRYEKVFSCIVKGLSPYKYYYTGKMWPKFEHTLKNQ</sequence>
<dbReference type="AlphaFoldDB" id="A8RRL0"/>
<organism evidence="1 2">
    <name type="scientific">Enterocloster bolteae (strain ATCC BAA-613 / DSM 15670 / CCUG 46953 / JCM 12243 / WAL 16351)</name>
    <name type="common">Clostridium bolteae</name>
    <dbReference type="NCBI Taxonomy" id="411902"/>
    <lineage>
        <taxon>Bacteria</taxon>
        <taxon>Bacillati</taxon>
        <taxon>Bacillota</taxon>
        <taxon>Clostridia</taxon>
        <taxon>Lachnospirales</taxon>
        <taxon>Lachnospiraceae</taxon>
        <taxon>Enterocloster</taxon>
    </lineage>
</organism>
<dbReference type="Proteomes" id="UP000005396">
    <property type="component" value="Unassembled WGS sequence"/>
</dbReference>
<name>A8RRL0_ENTBW</name>
<dbReference type="HOGENOM" id="CLU_3166383_0_0_9"/>
<dbReference type="PaxDb" id="411902-CLOBOL_03027"/>
<dbReference type="EMBL" id="ABCC02000028">
    <property type="protein sequence ID" value="EDP16693.1"/>
    <property type="molecule type" value="Genomic_DNA"/>
</dbReference>
<protein>
    <submittedName>
        <fullName evidence="1">Uncharacterized protein</fullName>
    </submittedName>
</protein>
<reference evidence="1 2" key="2">
    <citation type="submission" date="2007-09" db="EMBL/GenBank/DDBJ databases">
        <title>Draft genome sequence of Clostridium bolteae (ATCC BAA-613).</title>
        <authorList>
            <person name="Sudarsanam P."/>
            <person name="Ley R."/>
            <person name="Guruge J."/>
            <person name="Turnbaugh P.J."/>
            <person name="Mahowald M."/>
            <person name="Liep D."/>
            <person name="Gordon J."/>
        </authorList>
    </citation>
    <scope>NUCLEOTIDE SEQUENCE [LARGE SCALE GENOMIC DNA]</scope>
    <source>
        <strain evidence="2">ATCC BAA-613 / DSM 15670 / CCUG 46953 / JCM 12243 / WAL 16351</strain>
    </source>
</reference>